<keyword evidence="2" id="KW-0503">Monooxygenase</keyword>
<dbReference type="PANTHER" id="PTHR43539">
    <property type="entry name" value="FLAVIN-BINDING MONOOXYGENASE-LIKE PROTEIN (AFU_ORTHOLOGUE AFUA_4G09220)"/>
    <property type="match status" value="1"/>
</dbReference>
<dbReference type="OrthoDB" id="74360at2759"/>
<organism evidence="2 3">
    <name type="scientific">Phialocephala subalpina</name>
    <dbReference type="NCBI Taxonomy" id="576137"/>
    <lineage>
        <taxon>Eukaryota</taxon>
        <taxon>Fungi</taxon>
        <taxon>Dikarya</taxon>
        <taxon>Ascomycota</taxon>
        <taxon>Pezizomycotina</taxon>
        <taxon>Leotiomycetes</taxon>
        <taxon>Helotiales</taxon>
        <taxon>Mollisiaceae</taxon>
        <taxon>Phialocephala</taxon>
        <taxon>Phialocephala fortinii species complex</taxon>
    </lineage>
</organism>
<keyword evidence="3" id="KW-1185">Reference proteome</keyword>
<reference evidence="2 3" key="1">
    <citation type="submission" date="2016-03" db="EMBL/GenBank/DDBJ databases">
        <authorList>
            <person name="Ploux O."/>
        </authorList>
    </citation>
    <scope>NUCLEOTIDE SEQUENCE [LARGE SCALE GENOMIC DNA]</scope>
    <source>
        <strain evidence="2 3">UAMH 11012</strain>
    </source>
</reference>
<proteinExistence type="predicted"/>
<dbReference type="Gene3D" id="3.50.50.60">
    <property type="entry name" value="FAD/NAD(P)-binding domain"/>
    <property type="match status" value="1"/>
</dbReference>
<dbReference type="GO" id="GO:0004497">
    <property type="term" value="F:monooxygenase activity"/>
    <property type="evidence" value="ECO:0007669"/>
    <property type="project" value="UniProtKB-KW"/>
</dbReference>
<evidence type="ECO:0000313" key="2">
    <source>
        <dbReference type="EMBL" id="CZR58066.1"/>
    </source>
</evidence>
<keyword evidence="1" id="KW-0560">Oxidoreductase</keyword>
<dbReference type="EMBL" id="FJOG01000011">
    <property type="protein sequence ID" value="CZR58066.1"/>
    <property type="molecule type" value="Genomic_DNA"/>
</dbReference>
<dbReference type="PANTHER" id="PTHR43539:SF68">
    <property type="entry name" value="FLAVIN-BINDING MONOOXYGENASE-LIKE PROTEIN (AFU_ORTHOLOGUE AFUA_4G09220)"/>
    <property type="match status" value="1"/>
</dbReference>
<dbReference type="InterPro" id="IPR050982">
    <property type="entry name" value="Auxin_biosynth/cation_transpt"/>
</dbReference>
<protein>
    <submittedName>
        <fullName evidence="2">Related to flavin-binding monooxygenase-like protein</fullName>
    </submittedName>
</protein>
<dbReference type="Proteomes" id="UP000184330">
    <property type="component" value="Unassembled WGS sequence"/>
</dbReference>
<dbReference type="SUPFAM" id="SSF51905">
    <property type="entry name" value="FAD/NAD(P)-binding domain"/>
    <property type="match status" value="2"/>
</dbReference>
<evidence type="ECO:0000256" key="1">
    <source>
        <dbReference type="ARBA" id="ARBA00023002"/>
    </source>
</evidence>
<name>A0A1L7WZ65_9HELO</name>
<accession>A0A1L7WZ65</accession>
<gene>
    <name evidence="2" type="ORF">PAC_07956</name>
</gene>
<dbReference type="PRINTS" id="PR00411">
    <property type="entry name" value="PNDRDTASEI"/>
</dbReference>
<dbReference type="AlphaFoldDB" id="A0A1L7WZ65"/>
<evidence type="ECO:0000313" key="3">
    <source>
        <dbReference type="Proteomes" id="UP000184330"/>
    </source>
</evidence>
<dbReference type="GO" id="GO:0050660">
    <property type="term" value="F:flavin adenine dinucleotide binding"/>
    <property type="evidence" value="ECO:0007669"/>
    <property type="project" value="TreeGrafter"/>
</dbReference>
<dbReference type="InterPro" id="IPR036188">
    <property type="entry name" value="FAD/NAD-bd_sf"/>
</dbReference>
<dbReference type="Pfam" id="PF13738">
    <property type="entry name" value="Pyr_redox_3"/>
    <property type="match status" value="1"/>
</dbReference>
<sequence length="608" mass="68179">MGSIEKEHPMEPHLKDTSFNVPVASYPKASTAPLPSSAAEIRSIVSKSIDKLNSLLKTRDYDLFSTLLASTTYWRDHLGLSNTKFLTLISAKEIIAFIQNSRKGCNITNFSLEKGKEPAVEPVDPKGTLKCLQAHITFETEHGLGRGVMRLLQDVENNDEWRVFTMFTSLYDLKQTPFLTGETRPENGTPNGVPETLNWQEYREEKKEFQSEGPSVLIVGAGHSGLMMAARLGMLGVSALVIDKNARTGDSWRLRYHDLVLHDPCFMNAMPYLPYPPSWPILAPKDKMADFMEYYESAMELNVWNRTQVVYSSWDAKQKHWTVELERFQDGKMTRRTLKPRHVIQATGLNGETRIPETPGMDDFEGRIMHSTQFHNASPGYQGKKVIIVGTGTSGHDIAQSCYKYGADVTIVQRSPTFVTSLKSIHRMVAARYNNATQSEESDLLMMSTPITLFQHIGSDAALMLKPYDQPLLDALTKAGYLIIDSNTELPSILALTIHRAGGFYIDIGCASLITQNKVHVKSGHEISVIKHKSVVFADGDELEADEIIFCTGYNNGRSRTRKVFGDEVADAIQPIWGFDEMGEIRGVWRRSGHEAFWVAAGSFWLSR</sequence>